<name>A0A7X4YBP7_9BACT</name>
<comment type="caution">
    <text evidence="1">The sequence shown here is derived from an EMBL/GenBank/DDBJ whole genome shotgun (WGS) entry which is preliminary data.</text>
</comment>
<evidence type="ECO:0000313" key="1">
    <source>
        <dbReference type="EMBL" id="NBC41377.1"/>
    </source>
</evidence>
<evidence type="ECO:0000313" key="2">
    <source>
        <dbReference type="Proteomes" id="UP000537825"/>
    </source>
</evidence>
<organism evidence="1 2">
    <name type="scientific">Corallococcus exiguus</name>
    <dbReference type="NCBI Taxonomy" id="83462"/>
    <lineage>
        <taxon>Bacteria</taxon>
        <taxon>Pseudomonadati</taxon>
        <taxon>Myxococcota</taxon>
        <taxon>Myxococcia</taxon>
        <taxon>Myxococcales</taxon>
        <taxon>Cystobacterineae</taxon>
        <taxon>Myxococcaceae</taxon>
        <taxon>Corallococcus</taxon>
    </lineage>
</organism>
<accession>A0A7X4YBP7</accession>
<proteinExistence type="predicted"/>
<dbReference type="EMBL" id="JAAAPK010000004">
    <property type="protein sequence ID" value="NBC41377.1"/>
    <property type="molecule type" value="Genomic_DNA"/>
</dbReference>
<dbReference type="AlphaFoldDB" id="A0A7X4YBP7"/>
<dbReference type="RefSeq" id="WP_139915301.1">
    <property type="nucleotide sequence ID" value="NZ_CBCSLE010000036.1"/>
</dbReference>
<gene>
    <name evidence="1" type="ORF">GTZ93_16235</name>
</gene>
<reference evidence="1 2" key="1">
    <citation type="submission" date="2020-01" db="EMBL/GenBank/DDBJ databases">
        <title>The draft genome sequence of Corallococcus exiguus DSM 14696.</title>
        <authorList>
            <person name="Zhang X."/>
            <person name="Zhu H."/>
        </authorList>
    </citation>
    <scope>NUCLEOTIDE SEQUENCE [LARGE SCALE GENOMIC DNA]</scope>
    <source>
        <strain evidence="1 2">DSM 14696</strain>
    </source>
</reference>
<keyword evidence="2" id="KW-1185">Reference proteome</keyword>
<dbReference type="Proteomes" id="UP000537825">
    <property type="component" value="Unassembled WGS sequence"/>
</dbReference>
<protein>
    <submittedName>
        <fullName evidence="1">Uncharacterized protein</fullName>
    </submittedName>
</protein>
<sequence length="75" mass="8177">MLRNSLKPGAVLSTGKGHAWGGANWYGGLYAGKINGVHYRYDNSGSKGAKLRPLPSPDYFKYVHIPTLRMLDGKA</sequence>